<evidence type="ECO:0008006" key="3">
    <source>
        <dbReference type="Google" id="ProtNLM"/>
    </source>
</evidence>
<dbReference type="EMBL" id="CAGA01000011">
    <property type="protein sequence ID" value="CCE28974.1"/>
    <property type="molecule type" value="Genomic_DNA"/>
</dbReference>
<dbReference type="PhylomeDB" id="M1WCP4"/>
<evidence type="ECO:0000313" key="2">
    <source>
        <dbReference type="Proteomes" id="UP000016801"/>
    </source>
</evidence>
<dbReference type="Proteomes" id="UP000016801">
    <property type="component" value="Unassembled WGS sequence"/>
</dbReference>
<dbReference type="VEuPathDB" id="FungiDB:CPUR_02665"/>
<dbReference type="HOGENOM" id="CLU_102601_1_0_1"/>
<organism evidence="1 2">
    <name type="scientific">Claviceps purpurea (strain 20.1)</name>
    <name type="common">Ergot fungus</name>
    <name type="synonym">Sphacelia segetum</name>
    <dbReference type="NCBI Taxonomy" id="1111077"/>
    <lineage>
        <taxon>Eukaryota</taxon>
        <taxon>Fungi</taxon>
        <taxon>Dikarya</taxon>
        <taxon>Ascomycota</taxon>
        <taxon>Pezizomycotina</taxon>
        <taxon>Sordariomycetes</taxon>
        <taxon>Hypocreomycetidae</taxon>
        <taxon>Hypocreales</taxon>
        <taxon>Clavicipitaceae</taxon>
        <taxon>Claviceps</taxon>
    </lineage>
</organism>
<reference evidence="1 2" key="1">
    <citation type="journal article" date="2013" name="PLoS Genet.">
        <title>Plant-symbiotic fungi as chemical engineers: Multi-genome analysis of the Clavicipitaceae reveals dynamics of alkaloid loci.</title>
        <authorList>
            <person name="Schardl C.L."/>
            <person name="Young C.A."/>
            <person name="Hesse U."/>
            <person name="Amyotte S.G."/>
            <person name="Andreeva K."/>
            <person name="Calie P.J."/>
            <person name="Fleetwood D.J."/>
            <person name="Haws D.C."/>
            <person name="Moore N."/>
            <person name="Oeser B."/>
            <person name="Panaccione D.G."/>
            <person name="Schweri K.K."/>
            <person name="Voisey C.R."/>
            <person name="Farman M.L."/>
            <person name="Jaromczyk J.W."/>
            <person name="Roe B.A."/>
            <person name="O'Sullivan D.M."/>
            <person name="Scott B."/>
            <person name="Tudzynski P."/>
            <person name="An Z."/>
            <person name="Arnaoudova E.G."/>
            <person name="Bullock C.T."/>
            <person name="Charlton N.D."/>
            <person name="Chen L."/>
            <person name="Cox M."/>
            <person name="Dinkins R.D."/>
            <person name="Florea S."/>
            <person name="Glenn A.E."/>
            <person name="Gordon A."/>
            <person name="Gueldener U."/>
            <person name="Harris D.R."/>
            <person name="Hollin W."/>
            <person name="Jaromczyk J."/>
            <person name="Johnson R.D."/>
            <person name="Khan A.K."/>
            <person name="Leistner E."/>
            <person name="Leuchtmann A."/>
            <person name="Li C."/>
            <person name="Liu J."/>
            <person name="Liu J."/>
            <person name="Liu M."/>
            <person name="Mace W."/>
            <person name="Machado C."/>
            <person name="Nagabhyru P."/>
            <person name="Pan J."/>
            <person name="Schmid J."/>
            <person name="Sugawara K."/>
            <person name="Steiner U."/>
            <person name="Takach J.E."/>
            <person name="Tanaka E."/>
            <person name="Webb J.S."/>
            <person name="Wilson E.V."/>
            <person name="Wiseman J.L."/>
            <person name="Yoshida R."/>
            <person name="Zeng Z."/>
        </authorList>
    </citation>
    <scope>NUCLEOTIDE SEQUENCE [LARGE SCALE GENOMIC DNA]</scope>
    <source>
        <strain evidence="1 2">20.1</strain>
    </source>
</reference>
<dbReference type="Pfam" id="PF12658">
    <property type="entry name" value="Ten1"/>
    <property type="match status" value="1"/>
</dbReference>
<dbReference type="InterPro" id="IPR024222">
    <property type="entry name" value="Ten1_fungal"/>
</dbReference>
<dbReference type="GO" id="GO:0016233">
    <property type="term" value="P:telomere capping"/>
    <property type="evidence" value="ECO:0007669"/>
    <property type="project" value="InterPro"/>
</dbReference>
<sequence length="129" mass="14210">MSRGPPPSRLCFLSQVPAQNTGVKVRFLGCVTSYDTGTATVQLGHLYPRGTNVLVAVDLRLVLETMKPGIMTVGEWVNVVGYVVDRRRVQALMMWSTGPLDVAEYERATEEAMAGLCKDDVLCMFQGRN</sequence>
<keyword evidence="2" id="KW-1185">Reference proteome</keyword>
<dbReference type="GO" id="GO:0043047">
    <property type="term" value="F:single-stranded telomeric DNA binding"/>
    <property type="evidence" value="ECO:0007669"/>
    <property type="project" value="InterPro"/>
</dbReference>
<dbReference type="Gene3D" id="2.40.50.140">
    <property type="entry name" value="Nucleic acid-binding proteins"/>
    <property type="match status" value="1"/>
</dbReference>
<comment type="caution">
    <text evidence="1">The sequence shown here is derived from an EMBL/GenBank/DDBJ whole genome shotgun (WGS) entry which is preliminary data.</text>
</comment>
<proteinExistence type="predicted"/>
<dbReference type="OrthoDB" id="5275361at2759"/>
<dbReference type="eggNOG" id="ENOG502SESG">
    <property type="taxonomic scope" value="Eukaryota"/>
</dbReference>
<dbReference type="AlphaFoldDB" id="M1WCP4"/>
<evidence type="ECO:0000313" key="1">
    <source>
        <dbReference type="EMBL" id="CCE28974.1"/>
    </source>
</evidence>
<accession>M1WCP4</accession>
<name>M1WCP4_CLAP2</name>
<dbReference type="GO" id="GO:1990879">
    <property type="term" value="C:CST complex"/>
    <property type="evidence" value="ECO:0007669"/>
    <property type="project" value="InterPro"/>
</dbReference>
<gene>
    <name evidence="1" type="ORF">CPUR_02665</name>
</gene>
<protein>
    <recommendedName>
        <fullName evidence="3">CST complex subunit Ten1</fullName>
    </recommendedName>
</protein>
<dbReference type="InterPro" id="IPR012340">
    <property type="entry name" value="NA-bd_OB-fold"/>
</dbReference>